<dbReference type="PANTHER" id="PTHR10900:SF77">
    <property type="entry name" value="FI19380P1"/>
    <property type="match status" value="1"/>
</dbReference>
<dbReference type="InterPro" id="IPR050904">
    <property type="entry name" value="Adhesion/Biosynth-related"/>
</dbReference>
<evidence type="ECO:0000313" key="3">
    <source>
        <dbReference type="EMBL" id="KAA6303345.1"/>
    </source>
</evidence>
<evidence type="ECO:0000313" key="4">
    <source>
        <dbReference type="Proteomes" id="UP000324575"/>
    </source>
</evidence>
<dbReference type="Proteomes" id="UP000324575">
    <property type="component" value="Unassembled WGS sequence"/>
</dbReference>
<feature type="domain" description="FAS1" evidence="1">
    <location>
        <begin position="29"/>
        <end position="151"/>
    </location>
</feature>
<reference evidence="2 4" key="1">
    <citation type="submission" date="2019-03" db="EMBL/GenBank/DDBJ databases">
        <title>Single cell metagenomics reveals metabolic interactions within the superorganism composed of flagellate Streblomastix strix and complex community of Bacteroidetes bacteria on its surface.</title>
        <authorList>
            <person name="Treitli S.C."/>
            <person name="Kolisko M."/>
            <person name="Husnik F."/>
            <person name="Keeling P."/>
            <person name="Hampl V."/>
        </authorList>
    </citation>
    <scope>NUCLEOTIDE SEQUENCE [LARGE SCALE GENOMIC DNA]</scope>
    <source>
        <strain evidence="2">St1</strain>
    </source>
</reference>
<organism evidence="2 4">
    <name type="scientific">Candidatus Ordinivivax streblomastigis</name>
    <dbReference type="NCBI Taxonomy" id="2540710"/>
    <lineage>
        <taxon>Bacteria</taxon>
        <taxon>Pseudomonadati</taxon>
        <taxon>Bacteroidota</taxon>
        <taxon>Bacteroidia</taxon>
        <taxon>Bacteroidales</taxon>
        <taxon>Candidatus Ordinivivax</taxon>
    </lineage>
</organism>
<dbReference type="AlphaFoldDB" id="A0A5M8P4S1"/>
<protein>
    <recommendedName>
        <fullName evidence="1">FAS1 domain-containing protein</fullName>
    </recommendedName>
</protein>
<gene>
    <name evidence="2" type="ORF">EZS26_000462</name>
    <name evidence="3" type="ORF">EZS26_000505</name>
</gene>
<proteinExistence type="predicted"/>
<comment type="caution">
    <text evidence="2">The sequence shown here is derived from an EMBL/GenBank/DDBJ whole genome shotgun (WGS) entry which is preliminary data.</text>
</comment>
<dbReference type="Gene3D" id="2.30.180.10">
    <property type="entry name" value="FAS1 domain"/>
    <property type="match status" value="1"/>
</dbReference>
<dbReference type="EMBL" id="SNRX01000002">
    <property type="protein sequence ID" value="KAA6303302.1"/>
    <property type="molecule type" value="Genomic_DNA"/>
</dbReference>
<dbReference type="EMBL" id="SNRX01000002">
    <property type="protein sequence ID" value="KAA6303345.1"/>
    <property type="molecule type" value="Genomic_DNA"/>
</dbReference>
<evidence type="ECO:0000259" key="1">
    <source>
        <dbReference type="PROSITE" id="PS50213"/>
    </source>
</evidence>
<dbReference type="PANTHER" id="PTHR10900">
    <property type="entry name" value="PERIOSTIN-RELATED"/>
    <property type="match status" value="1"/>
</dbReference>
<dbReference type="Pfam" id="PF02469">
    <property type="entry name" value="Fasciclin"/>
    <property type="match status" value="1"/>
</dbReference>
<dbReference type="InterPro" id="IPR036378">
    <property type="entry name" value="FAS1_dom_sf"/>
</dbReference>
<name>A0A5M8P4S1_9BACT</name>
<evidence type="ECO:0000313" key="2">
    <source>
        <dbReference type="EMBL" id="KAA6303302.1"/>
    </source>
</evidence>
<sequence length="521" mass="59716">MYTFLLVGISACSNSFDTHYSEETGVAPGLTLWQLIEQDANLSKFAEVIKKTGYDVVLSSSQSFTVWAPDNDDLQDLDMTDVAQLNNIIRTHIARFKYVADRKTAETVFTMNAKRIPFQYNDGIFTMKGSELTTLNHLASNGILHTMKEQIPFVKNVWEYLQDMDSVRNYFEAFHTKAFYPSGSKIIDYIKGMPVYDSIFFEFNEMWNLYRGVGYLNDEDSLYTMILPTNAAWRTAYEQRKPYFETWAPDADSVQHWNTKYAIVQNLVFRGSLDAPGQKDSLISTRGNVFYHPEHLFPTEPAKIASNGLVYISDNLEDNYWESWQHPLLVEAERSRITLEKGNEAKIKYTYLPSNTDIPSKACYLVSSATNSKTTSTVLFVDIVNTLKADYNVFAVFAPIRYTEPNLSKERTKILYDIQQLDRTTVEKPVTEQVWRTLVGASNSGKVPVNPDNPNDKLYNETDSVAVKKMLLTRISFPEANYNEKVTTIRVKLISRISAADARNDYNNRMLLDYIILEPVR</sequence>
<dbReference type="GO" id="GO:0005615">
    <property type="term" value="C:extracellular space"/>
    <property type="evidence" value="ECO:0007669"/>
    <property type="project" value="TreeGrafter"/>
</dbReference>
<dbReference type="InterPro" id="IPR000782">
    <property type="entry name" value="FAS1_domain"/>
</dbReference>
<dbReference type="PROSITE" id="PS50213">
    <property type="entry name" value="FAS1"/>
    <property type="match status" value="1"/>
</dbReference>
<accession>A0A5M8P4S1</accession>
<dbReference type="SUPFAM" id="SSF82153">
    <property type="entry name" value="FAS1 domain"/>
    <property type="match status" value="1"/>
</dbReference>